<dbReference type="PRINTS" id="PR00598">
    <property type="entry name" value="HTHMARR"/>
</dbReference>
<evidence type="ECO:0000256" key="1">
    <source>
        <dbReference type="ARBA" id="ARBA00023015"/>
    </source>
</evidence>
<dbReference type="InterPro" id="IPR036388">
    <property type="entry name" value="WH-like_DNA-bd_sf"/>
</dbReference>
<dbReference type="SUPFAM" id="SSF46785">
    <property type="entry name" value="Winged helix' DNA-binding domain"/>
    <property type="match status" value="1"/>
</dbReference>
<comment type="caution">
    <text evidence="5">The sequence shown here is derived from an EMBL/GenBank/DDBJ whole genome shotgun (WGS) entry which is preliminary data.</text>
</comment>
<keyword evidence="2" id="KW-0238">DNA-binding</keyword>
<evidence type="ECO:0000256" key="3">
    <source>
        <dbReference type="ARBA" id="ARBA00023163"/>
    </source>
</evidence>
<evidence type="ECO:0000256" key="2">
    <source>
        <dbReference type="ARBA" id="ARBA00023125"/>
    </source>
</evidence>
<accession>A0ABV3U2D8</accession>
<evidence type="ECO:0000259" key="4">
    <source>
        <dbReference type="PROSITE" id="PS50995"/>
    </source>
</evidence>
<feature type="domain" description="HTH marR-type" evidence="4">
    <location>
        <begin position="28"/>
        <end position="162"/>
    </location>
</feature>
<dbReference type="Pfam" id="PF12802">
    <property type="entry name" value="MarR_2"/>
    <property type="match status" value="1"/>
</dbReference>
<dbReference type="InterPro" id="IPR036390">
    <property type="entry name" value="WH_DNA-bd_sf"/>
</dbReference>
<protein>
    <submittedName>
        <fullName evidence="5">MarR family winged helix-turn-helix transcriptional regulator</fullName>
    </submittedName>
</protein>
<sequence>MRGIERLRSVERTTEPLAKALPELPKQQTILVRLVRIAAYGLGDYFGGVFDELGLTEHSYHALCVLVASDKGSASPSELSELVGTSRPNMSKVIVTLERAGYISRKAGKLDGRRSVVEITKLGEQVVSKVTPSVAGPVDNAFSGLNDKEQAELDRLLRKAIVSFDEAKFR</sequence>
<keyword evidence="6" id="KW-1185">Reference proteome</keyword>
<dbReference type="InterPro" id="IPR023187">
    <property type="entry name" value="Tscrpt_reg_MarR-type_CS"/>
</dbReference>
<name>A0ABV3U2D8_9GAMM</name>
<keyword evidence="3" id="KW-0804">Transcription</keyword>
<reference evidence="5 6" key="1">
    <citation type="journal article" date="2011" name="Int. J. Syst. Evol. Microbiol.">
        <title>Zhongshania antarctica gen. nov., sp. nov. and Zhongshania guokunii sp. nov., gammaproteobacteria respectively isolated from coastal attached (fast) ice and surface seawater of the Antarctic.</title>
        <authorList>
            <person name="Li H.J."/>
            <person name="Zhang X.Y."/>
            <person name="Chen C.X."/>
            <person name="Zhang Y.J."/>
            <person name="Gao Z.M."/>
            <person name="Yu Y."/>
            <person name="Chen X.L."/>
            <person name="Chen B."/>
            <person name="Zhang Y.Z."/>
        </authorList>
    </citation>
    <scope>NUCLEOTIDE SEQUENCE [LARGE SCALE GENOMIC DNA]</scope>
    <source>
        <strain evidence="5 6">ZS6-22T</strain>
    </source>
</reference>
<dbReference type="InterPro" id="IPR000835">
    <property type="entry name" value="HTH_MarR-typ"/>
</dbReference>
<dbReference type="PANTHER" id="PTHR33164:SF43">
    <property type="entry name" value="HTH-TYPE TRANSCRIPTIONAL REPRESSOR YETL"/>
    <property type="match status" value="1"/>
</dbReference>
<dbReference type="EMBL" id="JBFRYA010000001">
    <property type="protein sequence ID" value="MEX1667363.1"/>
    <property type="molecule type" value="Genomic_DNA"/>
</dbReference>
<keyword evidence="1" id="KW-0805">Transcription regulation</keyword>
<gene>
    <name evidence="5" type="ORF">AB4876_00490</name>
</gene>
<proteinExistence type="predicted"/>
<dbReference type="Gene3D" id="1.10.10.10">
    <property type="entry name" value="Winged helix-like DNA-binding domain superfamily/Winged helix DNA-binding domain"/>
    <property type="match status" value="1"/>
</dbReference>
<dbReference type="RefSeq" id="WP_368379698.1">
    <property type="nucleotide sequence ID" value="NZ_JBFRYA010000001.1"/>
</dbReference>
<evidence type="ECO:0000313" key="5">
    <source>
        <dbReference type="EMBL" id="MEX1667363.1"/>
    </source>
</evidence>
<evidence type="ECO:0000313" key="6">
    <source>
        <dbReference type="Proteomes" id="UP001557485"/>
    </source>
</evidence>
<dbReference type="PROSITE" id="PS01117">
    <property type="entry name" value="HTH_MARR_1"/>
    <property type="match status" value="1"/>
</dbReference>
<dbReference type="PROSITE" id="PS50995">
    <property type="entry name" value="HTH_MARR_2"/>
    <property type="match status" value="1"/>
</dbReference>
<organism evidence="5 6">
    <name type="scientific">Zhongshania guokunii</name>
    <dbReference type="NCBI Taxonomy" id="641783"/>
    <lineage>
        <taxon>Bacteria</taxon>
        <taxon>Pseudomonadati</taxon>
        <taxon>Pseudomonadota</taxon>
        <taxon>Gammaproteobacteria</taxon>
        <taxon>Cellvibrionales</taxon>
        <taxon>Spongiibacteraceae</taxon>
        <taxon>Zhongshania</taxon>
    </lineage>
</organism>
<dbReference type="PANTHER" id="PTHR33164">
    <property type="entry name" value="TRANSCRIPTIONAL REGULATOR, MARR FAMILY"/>
    <property type="match status" value="1"/>
</dbReference>
<dbReference type="SMART" id="SM00347">
    <property type="entry name" value="HTH_MARR"/>
    <property type="match status" value="1"/>
</dbReference>
<dbReference type="InterPro" id="IPR039422">
    <property type="entry name" value="MarR/SlyA-like"/>
</dbReference>
<dbReference type="Proteomes" id="UP001557485">
    <property type="component" value="Unassembled WGS sequence"/>
</dbReference>